<organism evidence="1 2">
    <name type="scientific">Amborella trichopoda</name>
    <dbReference type="NCBI Taxonomy" id="13333"/>
    <lineage>
        <taxon>Eukaryota</taxon>
        <taxon>Viridiplantae</taxon>
        <taxon>Streptophyta</taxon>
        <taxon>Embryophyta</taxon>
        <taxon>Tracheophyta</taxon>
        <taxon>Spermatophyta</taxon>
        <taxon>Magnoliopsida</taxon>
        <taxon>Amborellales</taxon>
        <taxon>Amborellaceae</taxon>
        <taxon>Amborella</taxon>
    </lineage>
</organism>
<protein>
    <submittedName>
        <fullName evidence="1">Uncharacterized protein</fullName>
    </submittedName>
</protein>
<dbReference type="EMBL" id="KI394330">
    <property type="protein sequence ID" value="ERN03897.1"/>
    <property type="molecule type" value="Genomic_DNA"/>
</dbReference>
<proteinExistence type="predicted"/>
<reference evidence="2" key="1">
    <citation type="journal article" date="2013" name="Science">
        <title>The Amborella genome and the evolution of flowering plants.</title>
        <authorList>
            <consortium name="Amborella Genome Project"/>
        </authorList>
    </citation>
    <scope>NUCLEOTIDE SEQUENCE [LARGE SCALE GENOMIC DNA]</scope>
</reference>
<evidence type="ECO:0000313" key="1">
    <source>
        <dbReference type="EMBL" id="ERN03897.1"/>
    </source>
</evidence>
<gene>
    <name evidence="1" type="ORF">AMTR_s00078p00180070</name>
</gene>
<name>W1P220_AMBTC</name>
<dbReference type="Proteomes" id="UP000017836">
    <property type="component" value="Unassembled WGS sequence"/>
</dbReference>
<sequence length="61" mass="6991">MDFFAPTSSLFSIEICTLPCIFKERLPRRREKGWDLEDFGTSPCFLLICLQICALGFSVLD</sequence>
<keyword evidence="2" id="KW-1185">Reference proteome</keyword>
<dbReference type="Gramene" id="ERN03897">
    <property type="protein sequence ID" value="ERN03897"/>
    <property type="gene ID" value="AMTR_s00078p00180070"/>
</dbReference>
<dbReference type="HOGENOM" id="CLU_2925686_0_0_1"/>
<dbReference type="AlphaFoldDB" id="W1P220"/>
<evidence type="ECO:0000313" key="2">
    <source>
        <dbReference type="Proteomes" id="UP000017836"/>
    </source>
</evidence>
<accession>W1P220</accession>